<name>A0A8J6XYW0_9BACT</name>
<comment type="similarity">
    <text evidence="2 6">Belongs to the metallo-dependent hydrolases superfamily. DHOase family. Class I DHOase subfamily.</text>
</comment>
<dbReference type="GO" id="GO:0004038">
    <property type="term" value="F:allantoinase activity"/>
    <property type="evidence" value="ECO:0007669"/>
    <property type="project" value="TreeGrafter"/>
</dbReference>
<dbReference type="GO" id="GO:0008270">
    <property type="term" value="F:zinc ion binding"/>
    <property type="evidence" value="ECO:0007669"/>
    <property type="project" value="UniProtKB-UniRule"/>
</dbReference>
<feature type="binding site" evidence="6">
    <location>
        <position position="94"/>
    </location>
    <ligand>
        <name>substrate</name>
    </ligand>
</feature>
<dbReference type="CDD" id="cd01317">
    <property type="entry name" value="DHOase_IIa"/>
    <property type="match status" value="1"/>
</dbReference>
<dbReference type="InterPro" id="IPR004722">
    <property type="entry name" value="DHOase"/>
</dbReference>
<keyword evidence="4 6" id="KW-0378">Hydrolase</keyword>
<feature type="active site" evidence="6">
    <location>
        <position position="305"/>
    </location>
</feature>
<dbReference type="Pfam" id="PF12890">
    <property type="entry name" value="DHOase"/>
    <property type="match status" value="1"/>
</dbReference>
<feature type="binding site" evidence="6">
    <location>
        <position position="179"/>
    </location>
    <ligand>
        <name>Zn(2+)</name>
        <dbReference type="ChEBI" id="CHEBI:29105"/>
        <label>2</label>
    </ligand>
</feature>
<dbReference type="NCBIfam" id="TIGR00857">
    <property type="entry name" value="pyrC_multi"/>
    <property type="match status" value="1"/>
</dbReference>
<dbReference type="SUPFAM" id="SSF51338">
    <property type="entry name" value="Composite domain of metallo-dependent hydrolases"/>
    <property type="match status" value="1"/>
</dbReference>
<dbReference type="PANTHER" id="PTHR43668:SF2">
    <property type="entry name" value="ALLANTOINASE"/>
    <property type="match status" value="1"/>
</dbReference>
<feature type="binding site" evidence="6">
    <location>
        <position position="278"/>
    </location>
    <ligand>
        <name>substrate</name>
    </ligand>
</feature>
<comment type="catalytic activity">
    <reaction evidence="6">
        <text>(S)-dihydroorotate + H2O = N-carbamoyl-L-aspartate + H(+)</text>
        <dbReference type="Rhea" id="RHEA:24296"/>
        <dbReference type="ChEBI" id="CHEBI:15377"/>
        <dbReference type="ChEBI" id="CHEBI:15378"/>
        <dbReference type="ChEBI" id="CHEBI:30864"/>
        <dbReference type="ChEBI" id="CHEBI:32814"/>
        <dbReference type="EC" id="3.5.2.3"/>
    </reaction>
</comment>
<dbReference type="GO" id="GO:0006145">
    <property type="term" value="P:purine nucleobase catabolic process"/>
    <property type="evidence" value="ECO:0007669"/>
    <property type="project" value="TreeGrafter"/>
</dbReference>
<accession>A0A8J6XYW0</accession>
<evidence type="ECO:0000313" key="8">
    <source>
        <dbReference type="EMBL" id="MBD3869441.1"/>
    </source>
</evidence>
<proteinExistence type="inferred from homology"/>
<dbReference type="InterPro" id="IPR032466">
    <property type="entry name" value="Metal_Hydrolase"/>
</dbReference>
<protein>
    <recommendedName>
        <fullName evidence="6">Dihydroorotase</fullName>
        <shortName evidence="6">DHOase</shortName>
        <ecNumber evidence="6">3.5.2.3</ecNumber>
    </recommendedName>
</protein>
<dbReference type="InterPro" id="IPR050138">
    <property type="entry name" value="DHOase/Allantoinase_Hydrolase"/>
</dbReference>
<dbReference type="GO" id="GO:0044205">
    <property type="term" value="P:'de novo' UMP biosynthetic process"/>
    <property type="evidence" value="ECO:0007669"/>
    <property type="project" value="UniProtKB-UniRule"/>
</dbReference>
<keyword evidence="6" id="KW-0862">Zinc</keyword>
<keyword evidence="5 6" id="KW-0665">Pyrimidine biosynthesis</keyword>
<comment type="caution">
    <text evidence="8">The sequence shown here is derived from an EMBL/GenBank/DDBJ whole genome shotgun (WGS) entry which is preliminary data.</text>
</comment>
<dbReference type="HAMAP" id="MF_00220_B">
    <property type="entry name" value="PyrC_classI_B"/>
    <property type="match status" value="1"/>
</dbReference>
<evidence type="ECO:0000313" key="9">
    <source>
        <dbReference type="Proteomes" id="UP000648239"/>
    </source>
</evidence>
<evidence type="ECO:0000256" key="4">
    <source>
        <dbReference type="ARBA" id="ARBA00022801"/>
    </source>
</evidence>
<feature type="binding site" evidence="6">
    <location>
        <position position="60"/>
    </location>
    <ligand>
        <name>Zn(2+)</name>
        <dbReference type="ChEBI" id="CHEBI:29105"/>
        <label>1</label>
    </ligand>
</feature>
<sequence>MKRLLKNGRVVDPASATDATLDILIEDGRIAAIEESIEPGKSEVIELEGLTVCPGFIDMHVHFREPGQEWKESVATGAAAAASGGFTAVACMPNTVPVMDNRALVEFVQAQAREAGMSRVWPIGAVTKGQDGKELAEIGDMNAAGAVAFSDDGRPIRSSQMMRMALEYSKIFGVPIIDHCEDPDLVAGGVVHEGWVSSRLGFKGWPGVAEDVIVARNILLSDYTGGHVHIAHMSTAGSMRLVREAKARGSRVTCEVTPHHLVLDHEAVMEFDTYTKMNPPLRAAEDLDGLLEGLADGTVDAIATDHAPHHCDEKCVEFSRAPFGVVGLETAVSICLDRLVHRDIISLSRMVELFSTGPAGVLGMDKGKLAVGAEADITVLDLDREVTVDADDFESKSENSPFLKWKLRGGPVMTMVDGRIIHDRR</sequence>
<feature type="domain" description="Dihydroorotase catalytic" evidence="7">
    <location>
        <begin position="52"/>
        <end position="235"/>
    </location>
</feature>
<evidence type="ECO:0000256" key="2">
    <source>
        <dbReference type="ARBA" id="ARBA00010286"/>
    </source>
</evidence>
<dbReference type="PANTHER" id="PTHR43668">
    <property type="entry name" value="ALLANTOINASE"/>
    <property type="match status" value="1"/>
</dbReference>
<dbReference type="InterPro" id="IPR002195">
    <property type="entry name" value="Dihydroorotase_CS"/>
</dbReference>
<dbReference type="Gene3D" id="3.20.20.140">
    <property type="entry name" value="Metal-dependent hydrolases"/>
    <property type="match status" value="1"/>
</dbReference>
<dbReference type="EC" id="3.5.2.3" evidence="6"/>
<feature type="binding site" evidence="6">
    <location>
        <position position="152"/>
    </location>
    <ligand>
        <name>Zn(2+)</name>
        <dbReference type="ChEBI" id="CHEBI:29105"/>
        <label>2</label>
    </ligand>
</feature>
<feature type="binding site" evidence="6">
    <location>
        <position position="232"/>
    </location>
    <ligand>
        <name>Zn(2+)</name>
        <dbReference type="ChEBI" id="CHEBI:29105"/>
        <label>2</label>
    </ligand>
</feature>
<comment type="cofactor">
    <cofactor evidence="6">
        <name>Zn(2+)</name>
        <dbReference type="ChEBI" id="CHEBI:29105"/>
    </cofactor>
    <text evidence="6">Binds 2 Zn(2+) ions per subunit.</text>
</comment>
<dbReference type="GO" id="GO:0004151">
    <property type="term" value="F:dihydroorotase activity"/>
    <property type="evidence" value="ECO:0007669"/>
    <property type="project" value="UniProtKB-UniRule"/>
</dbReference>
<feature type="binding site" evidence="6">
    <location>
        <position position="62"/>
    </location>
    <ligand>
        <name>Zn(2+)</name>
        <dbReference type="ChEBI" id="CHEBI:29105"/>
        <label>1</label>
    </ligand>
</feature>
<feature type="binding site" evidence="6">
    <location>
        <position position="309"/>
    </location>
    <ligand>
        <name>substrate</name>
    </ligand>
</feature>
<feature type="binding site" evidence="6">
    <location>
        <position position="152"/>
    </location>
    <ligand>
        <name>Zn(2+)</name>
        <dbReference type="ChEBI" id="CHEBI:29105"/>
        <label>1</label>
    </ligand>
</feature>
<dbReference type="EMBL" id="JACXWD010000089">
    <property type="protein sequence ID" value="MBD3869441.1"/>
    <property type="molecule type" value="Genomic_DNA"/>
</dbReference>
<dbReference type="PROSITE" id="PS00482">
    <property type="entry name" value="DIHYDROOROTASE_1"/>
    <property type="match status" value="1"/>
</dbReference>
<dbReference type="UniPathway" id="UPA00070">
    <property type="reaction ID" value="UER00117"/>
</dbReference>
<evidence type="ECO:0000256" key="5">
    <source>
        <dbReference type="ARBA" id="ARBA00022975"/>
    </source>
</evidence>
<gene>
    <name evidence="6" type="primary">pyrC</name>
    <name evidence="8" type="ORF">IFK94_15070</name>
</gene>
<dbReference type="Gene3D" id="2.30.40.10">
    <property type="entry name" value="Urease, subunit C, domain 1"/>
    <property type="match status" value="1"/>
</dbReference>
<feature type="binding site" evidence="6">
    <location>
        <position position="305"/>
    </location>
    <ligand>
        <name>Zn(2+)</name>
        <dbReference type="ChEBI" id="CHEBI:29105"/>
        <label>1</label>
    </ligand>
</feature>
<evidence type="ECO:0000256" key="1">
    <source>
        <dbReference type="ARBA" id="ARBA00002368"/>
    </source>
</evidence>
<organism evidence="8 9">
    <name type="scientific">Candidatus Polarisedimenticola svalbardensis</name>
    <dbReference type="NCBI Taxonomy" id="2886004"/>
    <lineage>
        <taxon>Bacteria</taxon>
        <taxon>Pseudomonadati</taxon>
        <taxon>Acidobacteriota</taxon>
        <taxon>Candidatus Polarisedimenticolia</taxon>
        <taxon>Candidatus Polarisedimenticolales</taxon>
        <taxon>Candidatus Polarisedimenticolaceae</taxon>
        <taxon>Candidatus Polarisedimenticola</taxon>
    </lineage>
</organism>
<comment type="function">
    <text evidence="1 6">Catalyzes the reversible cyclization of carbamoyl aspartate to dihydroorotate.</text>
</comment>
<evidence type="ECO:0000256" key="6">
    <source>
        <dbReference type="HAMAP-Rule" id="MF_00220"/>
    </source>
</evidence>
<comment type="pathway">
    <text evidence="6">Pyrimidine metabolism; UMP biosynthesis via de novo pathway; (S)-dihydroorotate from bicarbonate: step 3/3.</text>
</comment>
<dbReference type="AlphaFoldDB" id="A0A8J6XYW0"/>
<feature type="binding site" evidence="6">
    <location>
        <begin position="323"/>
        <end position="324"/>
    </location>
    <ligand>
        <name>substrate</name>
    </ligand>
</feature>
<dbReference type="InterPro" id="IPR011059">
    <property type="entry name" value="Metal-dep_hydrolase_composite"/>
</dbReference>
<dbReference type="SUPFAM" id="SSF51556">
    <property type="entry name" value="Metallo-dependent hydrolases"/>
    <property type="match status" value="1"/>
</dbReference>
<keyword evidence="3 6" id="KW-0479">Metal-binding</keyword>
<dbReference type="InterPro" id="IPR024403">
    <property type="entry name" value="DHOase_cat"/>
</dbReference>
<dbReference type="PROSITE" id="PS00483">
    <property type="entry name" value="DIHYDROOROTASE_2"/>
    <property type="match status" value="1"/>
</dbReference>
<reference evidence="8 9" key="1">
    <citation type="submission" date="2020-08" db="EMBL/GenBank/DDBJ databases">
        <title>Acidobacteriota in marine sediments use diverse sulfur dissimilation pathways.</title>
        <authorList>
            <person name="Wasmund K."/>
        </authorList>
    </citation>
    <scope>NUCLEOTIDE SEQUENCE [LARGE SCALE GENOMIC DNA]</scope>
    <source>
        <strain evidence="8">MAG AM4</strain>
    </source>
</reference>
<feature type="binding site" evidence="6">
    <location>
        <begin position="62"/>
        <end position="64"/>
    </location>
    <ligand>
        <name>substrate</name>
    </ligand>
</feature>
<dbReference type="GO" id="GO:0005737">
    <property type="term" value="C:cytoplasm"/>
    <property type="evidence" value="ECO:0007669"/>
    <property type="project" value="TreeGrafter"/>
</dbReference>
<evidence type="ECO:0000259" key="7">
    <source>
        <dbReference type="Pfam" id="PF12890"/>
    </source>
</evidence>
<evidence type="ECO:0000256" key="3">
    <source>
        <dbReference type="ARBA" id="ARBA00022723"/>
    </source>
</evidence>
<dbReference type="Proteomes" id="UP000648239">
    <property type="component" value="Unassembled WGS sequence"/>
</dbReference>